<dbReference type="EMBL" id="FNSV01000005">
    <property type="protein sequence ID" value="SEB72546.1"/>
    <property type="molecule type" value="Genomic_DNA"/>
</dbReference>
<dbReference type="Proteomes" id="UP000183561">
    <property type="component" value="Unassembled WGS sequence"/>
</dbReference>
<accession>A0A1H4LPN0</accession>
<reference evidence="2" key="1">
    <citation type="submission" date="2016-10" db="EMBL/GenBank/DDBJ databases">
        <authorList>
            <person name="Varghese N."/>
            <person name="Submissions S."/>
        </authorList>
    </citation>
    <scope>NUCLEOTIDE SEQUENCE [LARGE SCALE GENOMIC DNA]</scope>
    <source>
        <strain evidence="2">DSM 44498</strain>
    </source>
</reference>
<protein>
    <submittedName>
        <fullName evidence="1">Uncharacterized protein</fullName>
    </submittedName>
</protein>
<dbReference type="AlphaFoldDB" id="A0A1H4LPN0"/>
<proteinExistence type="predicted"/>
<gene>
    <name evidence="1" type="ORF">SAMN04490239_1399</name>
</gene>
<name>A0A1H4LPN0_9NOCA</name>
<organism evidence="1 2">
    <name type="scientific">Rhodococcus koreensis</name>
    <dbReference type="NCBI Taxonomy" id="99653"/>
    <lineage>
        <taxon>Bacteria</taxon>
        <taxon>Bacillati</taxon>
        <taxon>Actinomycetota</taxon>
        <taxon>Actinomycetes</taxon>
        <taxon>Mycobacteriales</taxon>
        <taxon>Nocardiaceae</taxon>
        <taxon>Rhodococcus</taxon>
    </lineage>
</organism>
<evidence type="ECO:0000313" key="1">
    <source>
        <dbReference type="EMBL" id="SEB72546.1"/>
    </source>
</evidence>
<keyword evidence="2" id="KW-1185">Reference proteome</keyword>
<sequence length="88" mass="8674">MVVVVGTTGATGCTAAGEVLTGAATVVVVGAGREVVAGLALDASTTRATDAVVVGVVLDWVLLLPHPVTSTAPAIRVIAKVVFFTQGM</sequence>
<evidence type="ECO:0000313" key="2">
    <source>
        <dbReference type="Proteomes" id="UP000183561"/>
    </source>
</evidence>